<dbReference type="RefSeq" id="WP_098037338.1">
    <property type="nucleotide sequence ID" value="NZ_CWGJ01000001.1"/>
</dbReference>
<dbReference type="AlphaFoldDB" id="A0A0H5E2R1"/>
<dbReference type="EMBL" id="CWGJ01000001">
    <property type="protein sequence ID" value="CRX37485.1"/>
    <property type="molecule type" value="Genomic_DNA"/>
</dbReference>
<keyword evidence="1" id="KW-0812">Transmembrane</keyword>
<sequence length="347" mass="40307">MVASKADGDNFLSFDQEVFVKELTKVIQSLVPRLDRVVNSYVRFNLFFLLLLSTEVSLLLGFFGFLLQSSLVAIALSLIFLTVFSYFILKTYLIAKKPEQFDDFVERFARGAESLIKYREGIPEHHYALATAFSKMAAALNRREYAFFKPPMIFSAFSPTCEKISCNLFWQDFHQMKEMLLKRSIEEHLKLIRCEPTNLEVHASLASAYINLSNLYHDPRESEGYDSEIWIPANKYTPALKEKFSLIAKRAIEEFKILESYAPNDTWVHSQLAYSYHDLNMPLEEIGEWEAIIRLRPDDKESLFKLGKLYFSQGMNGKGLRIYEELRASNYTKAEELIKYYGSWNSI</sequence>
<feature type="transmembrane region" description="Helical" evidence="1">
    <location>
        <begin position="46"/>
        <end position="65"/>
    </location>
</feature>
<organism evidence="2 3">
    <name type="scientific">Estrella lausannensis</name>
    <dbReference type="NCBI Taxonomy" id="483423"/>
    <lineage>
        <taxon>Bacteria</taxon>
        <taxon>Pseudomonadati</taxon>
        <taxon>Chlamydiota</taxon>
        <taxon>Chlamydiia</taxon>
        <taxon>Parachlamydiales</taxon>
        <taxon>Candidatus Criblamydiaceae</taxon>
        <taxon>Estrella</taxon>
    </lineage>
</organism>
<protein>
    <submittedName>
        <fullName evidence="2">Conserved putative membrane protein</fullName>
    </submittedName>
</protein>
<name>A0A0H5E2R1_9BACT</name>
<feature type="transmembrane region" description="Helical" evidence="1">
    <location>
        <begin position="71"/>
        <end position="89"/>
    </location>
</feature>
<dbReference type="InterPro" id="IPR011990">
    <property type="entry name" value="TPR-like_helical_dom_sf"/>
</dbReference>
<reference evidence="3" key="1">
    <citation type="submission" date="2015-06" db="EMBL/GenBank/DDBJ databases">
        <authorList>
            <person name="Bertelli C."/>
        </authorList>
    </citation>
    <scope>NUCLEOTIDE SEQUENCE [LARGE SCALE GENOMIC DNA]</scope>
    <source>
        <strain evidence="3">CRIB-30</strain>
    </source>
</reference>
<evidence type="ECO:0000313" key="2">
    <source>
        <dbReference type="EMBL" id="CRX37485.1"/>
    </source>
</evidence>
<evidence type="ECO:0000313" key="3">
    <source>
        <dbReference type="Proteomes" id="UP000220251"/>
    </source>
</evidence>
<dbReference type="SUPFAM" id="SSF48452">
    <property type="entry name" value="TPR-like"/>
    <property type="match status" value="1"/>
</dbReference>
<keyword evidence="3" id="KW-1185">Reference proteome</keyword>
<evidence type="ECO:0000256" key="1">
    <source>
        <dbReference type="SAM" id="Phobius"/>
    </source>
</evidence>
<dbReference type="Gene3D" id="1.25.40.10">
    <property type="entry name" value="Tetratricopeptide repeat domain"/>
    <property type="match status" value="1"/>
</dbReference>
<proteinExistence type="predicted"/>
<keyword evidence="1" id="KW-1133">Transmembrane helix</keyword>
<gene>
    <name evidence="2" type="ORF">ELAC_0123</name>
</gene>
<dbReference type="OrthoDB" id="18657at2"/>
<accession>A0A0H5E2R1</accession>
<dbReference type="Proteomes" id="UP000220251">
    <property type="component" value="Unassembled WGS sequence"/>
</dbReference>
<keyword evidence="1" id="KW-0472">Membrane</keyword>